<accession>A0A443P6D2</accession>
<organism evidence="2 3">
    <name type="scientific">Cinnamomum micranthum f. kanehirae</name>
    <dbReference type="NCBI Taxonomy" id="337451"/>
    <lineage>
        <taxon>Eukaryota</taxon>
        <taxon>Viridiplantae</taxon>
        <taxon>Streptophyta</taxon>
        <taxon>Embryophyta</taxon>
        <taxon>Tracheophyta</taxon>
        <taxon>Spermatophyta</taxon>
        <taxon>Magnoliopsida</taxon>
        <taxon>Magnoliidae</taxon>
        <taxon>Laurales</taxon>
        <taxon>Lauraceae</taxon>
        <taxon>Cinnamomum</taxon>
    </lineage>
</organism>
<dbReference type="AlphaFoldDB" id="A0A443P6D2"/>
<evidence type="ECO:0000313" key="3">
    <source>
        <dbReference type="Proteomes" id="UP000283530"/>
    </source>
</evidence>
<comment type="caution">
    <text evidence="2">The sequence shown here is derived from an EMBL/GenBank/DDBJ whole genome shotgun (WGS) entry which is preliminary data.</text>
</comment>
<dbReference type="PANTHER" id="PTHR32166:SF123">
    <property type="entry name" value="BED-TYPE DOMAIN-CONTAINING PROTEIN"/>
    <property type="match status" value="1"/>
</dbReference>
<evidence type="ECO:0000313" key="2">
    <source>
        <dbReference type="EMBL" id="RWR86266.1"/>
    </source>
</evidence>
<evidence type="ECO:0000259" key="1">
    <source>
        <dbReference type="Pfam" id="PF04937"/>
    </source>
</evidence>
<sequence length="257" mass="29047">MHVSAARSFIFLFHFQYLEIIRPLKAVQLGFSLAEICRVNYSSPRLSIGFLCEELWLISPLRALSDFFARKSRRSLGIKSSLATKELKDATDLAVGRFWFDANLPFNATRSKFCQPVADGIATVGPGYKVPSYHDLRGKILGNIILEVNAFMEHYKSCWSETGCSVMADGWTDERQRTLINFLVYCAKGVMFLKLVDASPIIKKSDALFKFFDEIVLLGLTILSILSLTMMPLTKQQEEEWLKNMGLYIGQLVPPIA</sequence>
<dbReference type="Proteomes" id="UP000283530">
    <property type="component" value="Unassembled WGS sequence"/>
</dbReference>
<gene>
    <name evidence="2" type="ORF">CKAN_01515600</name>
</gene>
<dbReference type="STRING" id="337451.A0A443P6D2"/>
<reference evidence="2 3" key="1">
    <citation type="journal article" date="2019" name="Nat. Plants">
        <title>Stout camphor tree genome fills gaps in understanding of flowering plant genome evolution.</title>
        <authorList>
            <person name="Chaw S.M."/>
            <person name="Liu Y.C."/>
            <person name="Wu Y.W."/>
            <person name="Wang H.Y."/>
            <person name="Lin C.I."/>
            <person name="Wu C.S."/>
            <person name="Ke H.M."/>
            <person name="Chang L.Y."/>
            <person name="Hsu C.Y."/>
            <person name="Yang H.T."/>
            <person name="Sudianto E."/>
            <person name="Hsu M.H."/>
            <person name="Wu K.P."/>
            <person name="Wang L.N."/>
            <person name="Leebens-Mack J.H."/>
            <person name="Tsai I.J."/>
        </authorList>
    </citation>
    <scope>NUCLEOTIDE SEQUENCE [LARGE SCALE GENOMIC DNA]</scope>
    <source>
        <strain evidence="3">cv. Chaw 1501</strain>
        <tissue evidence="2">Young leaves</tissue>
    </source>
</reference>
<dbReference type="InterPro" id="IPR007021">
    <property type="entry name" value="DUF659"/>
</dbReference>
<dbReference type="OrthoDB" id="2442898at2759"/>
<dbReference type="PANTHER" id="PTHR32166">
    <property type="entry name" value="OSJNBA0013A04.12 PROTEIN"/>
    <property type="match status" value="1"/>
</dbReference>
<dbReference type="EMBL" id="QPKB01000006">
    <property type="protein sequence ID" value="RWR86266.1"/>
    <property type="molecule type" value="Genomic_DNA"/>
</dbReference>
<feature type="domain" description="DUF659" evidence="1">
    <location>
        <begin position="131"/>
        <end position="216"/>
    </location>
</feature>
<dbReference type="Pfam" id="PF04937">
    <property type="entry name" value="DUF659"/>
    <property type="match status" value="1"/>
</dbReference>
<protein>
    <submittedName>
        <fullName evidence="2">DNA binding protein</fullName>
    </submittedName>
</protein>
<name>A0A443P6D2_9MAGN</name>
<keyword evidence="3" id="KW-1185">Reference proteome</keyword>
<proteinExistence type="predicted"/>